<feature type="binding site" evidence="6">
    <location>
        <position position="186"/>
    </location>
    <ligand>
        <name>FAD</name>
        <dbReference type="ChEBI" id="CHEBI:57692"/>
    </ligand>
</feature>
<dbReference type="SUPFAM" id="SSF54373">
    <property type="entry name" value="FAD-linked reductases, C-terminal domain"/>
    <property type="match status" value="1"/>
</dbReference>
<feature type="domain" description="FAD dependent oxidoreductase" evidence="7">
    <location>
        <begin position="3"/>
        <end position="375"/>
    </location>
</feature>
<dbReference type="Gene3D" id="3.30.9.10">
    <property type="entry name" value="D-Amino Acid Oxidase, subunit A, domain 2"/>
    <property type="match status" value="1"/>
</dbReference>
<evidence type="ECO:0000313" key="9">
    <source>
        <dbReference type="Proteomes" id="UP001355207"/>
    </source>
</evidence>
<dbReference type="GO" id="GO:0019478">
    <property type="term" value="P:D-amino acid catabolic process"/>
    <property type="evidence" value="ECO:0007669"/>
    <property type="project" value="TreeGrafter"/>
</dbReference>
<evidence type="ECO:0000256" key="5">
    <source>
        <dbReference type="ARBA" id="ARBA00023002"/>
    </source>
</evidence>
<dbReference type="Gene3D" id="3.40.50.720">
    <property type="entry name" value="NAD(P)-binding Rossmann-like Domain"/>
    <property type="match status" value="1"/>
</dbReference>
<feature type="binding site" evidence="6">
    <location>
        <position position="311"/>
    </location>
    <ligand>
        <name>D-dopa</name>
        <dbReference type="ChEBI" id="CHEBI:149689"/>
    </ligand>
</feature>
<dbReference type="InterPro" id="IPR006181">
    <property type="entry name" value="D-amino_acid_oxidase_CS"/>
</dbReference>
<keyword evidence="3" id="KW-0285">Flavoprotein</keyword>
<gene>
    <name evidence="8" type="ORF">L201_005250</name>
</gene>
<dbReference type="PIRSF" id="PIRSF000189">
    <property type="entry name" value="D-aa_oxidase"/>
    <property type="match status" value="1"/>
</dbReference>
<name>A0AAX4JY82_9TREE</name>
<organism evidence="8 9">
    <name type="scientific">Kwoniella dendrophila CBS 6074</name>
    <dbReference type="NCBI Taxonomy" id="1295534"/>
    <lineage>
        <taxon>Eukaryota</taxon>
        <taxon>Fungi</taxon>
        <taxon>Dikarya</taxon>
        <taxon>Basidiomycota</taxon>
        <taxon>Agaricomycotina</taxon>
        <taxon>Tremellomycetes</taxon>
        <taxon>Tremellales</taxon>
        <taxon>Cryptococcaceae</taxon>
        <taxon>Kwoniella</taxon>
    </lineage>
</organism>
<keyword evidence="4 6" id="KW-0274">FAD</keyword>
<feature type="binding site" evidence="6">
    <location>
        <position position="245"/>
    </location>
    <ligand>
        <name>D-dopa</name>
        <dbReference type="ChEBI" id="CHEBI:149689"/>
    </ligand>
</feature>
<dbReference type="InterPro" id="IPR006076">
    <property type="entry name" value="FAD-dep_OxRdtase"/>
</dbReference>
<dbReference type="GO" id="GO:0005737">
    <property type="term" value="C:cytoplasm"/>
    <property type="evidence" value="ECO:0007669"/>
    <property type="project" value="TreeGrafter"/>
</dbReference>
<reference evidence="8 9" key="1">
    <citation type="submission" date="2024-01" db="EMBL/GenBank/DDBJ databases">
        <title>Comparative genomics of Cryptococcus and Kwoniella reveals pathogenesis evolution and contrasting modes of karyotype evolution via chromosome fusion or intercentromeric recombination.</title>
        <authorList>
            <person name="Coelho M.A."/>
            <person name="David-Palma M."/>
            <person name="Shea T."/>
            <person name="Bowers K."/>
            <person name="McGinley-Smith S."/>
            <person name="Mohammad A.W."/>
            <person name="Gnirke A."/>
            <person name="Yurkov A.M."/>
            <person name="Nowrousian M."/>
            <person name="Sun S."/>
            <person name="Cuomo C.A."/>
            <person name="Heitman J."/>
        </authorList>
    </citation>
    <scope>NUCLEOTIDE SEQUENCE [LARGE SCALE GENOMIC DNA]</scope>
    <source>
        <strain evidence="8 9">CBS 6074</strain>
    </source>
</reference>
<sequence>MYDAVVLGSGVVGLSIALEVQSRGIKVAVVARDLAEDSDSFGFASPWAGCNWFSFANGLSDPASDWDRITYKKLEKIAKERPDLCLKVPCWNVYDRPKGLDEELWYKDIVTDYKDLTGSSQNPLPGNKKYCNYFKTWILHAPNYTKYLGEKARSLGIPVIRYRLSSIDEAYNMNSIGKVNLVINATGLGSKALIGVEDDKVYPARGQTVLVKAPWVKECIFHVEGFFANKDGEDETQKAPPQAAYMIPRPGPEGHVVLGGHYRVGDWATNADLVEAERILKDCYNLCPMLAGPDGKSWKDIEVVAHNVGLRPAREGGARMELEERQIGQNGNSTHIAPGSIKNSLGRKVAVVHAYGVGGAGFQNSLGLAEKVSDLAVGYLKSDKSNQAKL</sequence>
<accession>A0AAX4JY82</accession>
<dbReference type="EMBL" id="CP144104">
    <property type="protein sequence ID" value="WWC90317.1"/>
    <property type="molecule type" value="Genomic_DNA"/>
</dbReference>
<dbReference type="PANTHER" id="PTHR11530">
    <property type="entry name" value="D-AMINO ACID OXIDASE"/>
    <property type="match status" value="1"/>
</dbReference>
<evidence type="ECO:0000256" key="3">
    <source>
        <dbReference type="ARBA" id="ARBA00022630"/>
    </source>
</evidence>
<comment type="cofactor">
    <cofactor evidence="1 6">
        <name>FAD</name>
        <dbReference type="ChEBI" id="CHEBI:57692"/>
    </cofactor>
</comment>
<dbReference type="RefSeq" id="XP_066077080.1">
    <property type="nucleotide sequence ID" value="XM_066220983.1"/>
</dbReference>
<dbReference type="GeneID" id="91095920"/>
<evidence type="ECO:0000259" key="7">
    <source>
        <dbReference type="Pfam" id="PF01266"/>
    </source>
</evidence>
<evidence type="ECO:0000256" key="4">
    <source>
        <dbReference type="ARBA" id="ARBA00022827"/>
    </source>
</evidence>
<dbReference type="Pfam" id="PF01266">
    <property type="entry name" value="DAO"/>
    <property type="match status" value="1"/>
</dbReference>
<dbReference type="PANTHER" id="PTHR11530:SF30">
    <property type="entry name" value="FAD DEPENDENT OXIDOREDUCTASE DOMAIN-CONTAINING PROTEIN"/>
    <property type="match status" value="1"/>
</dbReference>
<feature type="binding site" evidence="6">
    <location>
        <position position="359"/>
    </location>
    <ligand>
        <name>D-dopa</name>
        <dbReference type="ChEBI" id="CHEBI:149689"/>
    </ligand>
</feature>
<dbReference type="GO" id="GO:0071949">
    <property type="term" value="F:FAD binding"/>
    <property type="evidence" value="ECO:0007669"/>
    <property type="project" value="InterPro"/>
</dbReference>
<evidence type="ECO:0000256" key="1">
    <source>
        <dbReference type="ARBA" id="ARBA00001974"/>
    </source>
</evidence>
<protein>
    <recommendedName>
        <fullName evidence="7">FAD dependent oxidoreductase domain-containing protein</fullName>
    </recommendedName>
</protein>
<comment type="similarity">
    <text evidence="2">Belongs to the DAMOX/DASOX family.</text>
</comment>
<evidence type="ECO:0000313" key="8">
    <source>
        <dbReference type="EMBL" id="WWC90317.1"/>
    </source>
</evidence>
<evidence type="ECO:0000256" key="2">
    <source>
        <dbReference type="ARBA" id="ARBA00006730"/>
    </source>
</evidence>
<dbReference type="InterPro" id="IPR023209">
    <property type="entry name" value="DAO"/>
</dbReference>
<dbReference type="GO" id="GO:0003884">
    <property type="term" value="F:D-amino-acid oxidase activity"/>
    <property type="evidence" value="ECO:0007669"/>
    <property type="project" value="InterPro"/>
</dbReference>
<keyword evidence="5" id="KW-0560">Oxidoreductase</keyword>
<dbReference type="PROSITE" id="PS00677">
    <property type="entry name" value="DAO"/>
    <property type="match status" value="1"/>
</dbReference>
<dbReference type="AlphaFoldDB" id="A0AAX4JY82"/>
<dbReference type="Proteomes" id="UP001355207">
    <property type="component" value="Chromosome 7"/>
</dbReference>
<proteinExistence type="inferred from homology"/>
<keyword evidence="9" id="KW-1185">Reference proteome</keyword>
<dbReference type="SUPFAM" id="SSF51971">
    <property type="entry name" value="Nucleotide-binding domain"/>
    <property type="match status" value="1"/>
</dbReference>
<evidence type="ECO:0000256" key="6">
    <source>
        <dbReference type="PIRSR" id="PIRSR000189-1"/>
    </source>
</evidence>